<evidence type="ECO:0000313" key="3">
    <source>
        <dbReference type="Proteomes" id="UP000001514"/>
    </source>
</evidence>
<dbReference type="InParanoid" id="D8QWG0"/>
<organism evidence="3">
    <name type="scientific">Selaginella moellendorffii</name>
    <name type="common">Spikemoss</name>
    <dbReference type="NCBI Taxonomy" id="88036"/>
    <lineage>
        <taxon>Eukaryota</taxon>
        <taxon>Viridiplantae</taxon>
        <taxon>Streptophyta</taxon>
        <taxon>Embryophyta</taxon>
        <taxon>Tracheophyta</taxon>
        <taxon>Lycopodiopsida</taxon>
        <taxon>Selaginellales</taxon>
        <taxon>Selaginellaceae</taxon>
        <taxon>Selaginella</taxon>
    </lineage>
</organism>
<dbReference type="Pfam" id="PF10046">
    <property type="entry name" value="BLOC1_2"/>
    <property type="match status" value="1"/>
</dbReference>
<dbReference type="KEGG" id="smo:SELMODRAFT_405169"/>
<dbReference type="OMA" id="QSVYQNP"/>
<dbReference type="Gramene" id="EFJ35226">
    <property type="protein sequence ID" value="EFJ35226"/>
    <property type="gene ID" value="SELMODRAFT_405169"/>
</dbReference>
<sequence length="102" mass="11142">MGALALNLASVARGELQGAGTHAELIEKLNLKVGTEYDDYADFASGLLVFVERLKQQNESLCSNLKVIQEIDDEVRHLEAIVSTLDGYTATLETKIKNAYNA</sequence>
<protein>
    <recommendedName>
        <fullName evidence="4">Biogenesis of lysosome-related organelles complex 1 subunit 2</fullName>
    </recommendedName>
</protein>
<gene>
    <name evidence="2" type="ORF">SELMODRAFT_405169</name>
</gene>
<accession>D8QWG0</accession>
<name>D8QWG0_SELML</name>
<dbReference type="AlphaFoldDB" id="D8QWG0"/>
<evidence type="ECO:0008006" key="4">
    <source>
        <dbReference type="Google" id="ProtNLM"/>
    </source>
</evidence>
<dbReference type="OrthoDB" id="444265at2759"/>
<comment type="similarity">
    <text evidence="1">Belongs to the BLOC1S2 family.</text>
</comment>
<proteinExistence type="inferred from homology"/>
<dbReference type="InterPro" id="IPR019269">
    <property type="entry name" value="BLOC1_su2"/>
</dbReference>
<dbReference type="PANTHER" id="PTHR47882:SF1">
    <property type="entry name" value="BIOGENESIS OF LYSOSOME-RELATED ORGANELLES COMPLEX 1 SUBUNIT 2"/>
    <property type="match status" value="1"/>
</dbReference>
<evidence type="ECO:0000256" key="1">
    <source>
        <dbReference type="ARBA" id="ARBA00008468"/>
    </source>
</evidence>
<dbReference type="EMBL" id="GL377568">
    <property type="protein sequence ID" value="EFJ35226.1"/>
    <property type="molecule type" value="Genomic_DNA"/>
</dbReference>
<dbReference type="PANTHER" id="PTHR47882">
    <property type="entry name" value="BIOGENESIS OF LYSOSOME-RELATED ORGANELLES COMPLEX 1 SUBUNIT 2"/>
    <property type="match status" value="1"/>
</dbReference>
<dbReference type="FunCoup" id="D8QWG0">
    <property type="interactions" value="494"/>
</dbReference>
<evidence type="ECO:0000313" key="2">
    <source>
        <dbReference type="EMBL" id="EFJ35226.1"/>
    </source>
</evidence>
<dbReference type="HOGENOM" id="CLU_132900_0_0_1"/>
<keyword evidence="3" id="KW-1185">Reference proteome</keyword>
<dbReference type="STRING" id="88036.D8QWG0"/>
<dbReference type="Proteomes" id="UP000001514">
    <property type="component" value="Unassembled WGS sequence"/>
</dbReference>
<reference evidence="2 3" key="1">
    <citation type="journal article" date="2011" name="Science">
        <title>The Selaginella genome identifies genetic changes associated with the evolution of vascular plants.</title>
        <authorList>
            <person name="Banks J.A."/>
            <person name="Nishiyama T."/>
            <person name="Hasebe M."/>
            <person name="Bowman J.L."/>
            <person name="Gribskov M."/>
            <person name="dePamphilis C."/>
            <person name="Albert V.A."/>
            <person name="Aono N."/>
            <person name="Aoyama T."/>
            <person name="Ambrose B.A."/>
            <person name="Ashton N.W."/>
            <person name="Axtell M.J."/>
            <person name="Barker E."/>
            <person name="Barker M.S."/>
            <person name="Bennetzen J.L."/>
            <person name="Bonawitz N.D."/>
            <person name="Chapple C."/>
            <person name="Cheng C."/>
            <person name="Correa L.G."/>
            <person name="Dacre M."/>
            <person name="DeBarry J."/>
            <person name="Dreyer I."/>
            <person name="Elias M."/>
            <person name="Engstrom E.M."/>
            <person name="Estelle M."/>
            <person name="Feng L."/>
            <person name="Finet C."/>
            <person name="Floyd S.K."/>
            <person name="Frommer W.B."/>
            <person name="Fujita T."/>
            <person name="Gramzow L."/>
            <person name="Gutensohn M."/>
            <person name="Harholt J."/>
            <person name="Hattori M."/>
            <person name="Heyl A."/>
            <person name="Hirai T."/>
            <person name="Hiwatashi Y."/>
            <person name="Ishikawa M."/>
            <person name="Iwata M."/>
            <person name="Karol K.G."/>
            <person name="Koehler B."/>
            <person name="Kolukisaoglu U."/>
            <person name="Kubo M."/>
            <person name="Kurata T."/>
            <person name="Lalonde S."/>
            <person name="Li K."/>
            <person name="Li Y."/>
            <person name="Litt A."/>
            <person name="Lyons E."/>
            <person name="Manning G."/>
            <person name="Maruyama T."/>
            <person name="Michael T.P."/>
            <person name="Mikami K."/>
            <person name="Miyazaki S."/>
            <person name="Morinaga S."/>
            <person name="Murata T."/>
            <person name="Mueller-Roeber B."/>
            <person name="Nelson D.R."/>
            <person name="Obara M."/>
            <person name="Oguri Y."/>
            <person name="Olmstead R.G."/>
            <person name="Onodera N."/>
            <person name="Petersen B.L."/>
            <person name="Pils B."/>
            <person name="Prigge M."/>
            <person name="Rensing S.A."/>
            <person name="Riano-Pachon D.M."/>
            <person name="Roberts A.W."/>
            <person name="Sato Y."/>
            <person name="Scheller H.V."/>
            <person name="Schulz B."/>
            <person name="Schulz C."/>
            <person name="Shakirov E.V."/>
            <person name="Shibagaki N."/>
            <person name="Shinohara N."/>
            <person name="Shippen D.E."/>
            <person name="Soerensen I."/>
            <person name="Sotooka R."/>
            <person name="Sugimoto N."/>
            <person name="Sugita M."/>
            <person name="Sumikawa N."/>
            <person name="Tanurdzic M."/>
            <person name="Theissen G."/>
            <person name="Ulvskov P."/>
            <person name="Wakazuki S."/>
            <person name="Weng J.K."/>
            <person name="Willats W.W."/>
            <person name="Wipf D."/>
            <person name="Wolf P.G."/>
            <person name="Yang L."/>
            <person name="Zimmer A.D."/>
            <person name="Zhu Q."/>
            <person name="Mitros T."/>
            <person name="Hellsten U."/>
            <person name="Loque D."/>
            <person name="Otillar R."/>
            <person name="Salamov A."/>
            <person name="Schmutz J."/>
            <person name="Shapiro H."/>
            <person name="Lindquist E."/>
            <person name="Lucas S."/>
            <person name="Rokhsar D."/>
            <person name="Grigoriev I.V."/>
        </authorList>
    </citation>
    <scope>NUCLEOTIDE SEQUENCE [LARGE SCALE GENOMIC DNA]</scope>
</reference>